<keyword evidence="3" id="KW-1185">Reference proteome</keyword>
<dbReference type="InterPro" id="IPR006176">
    <property type="entry name" value="3-OHacyl-CoA_DH_NAD-bd"/>
</dbReference>
<dbReference type="Proteomes" id="UP001153148">
    <property type="component" value="Unassembled WGS sequence"/>
</dbReference>
<gene>
    <name evidence="2" type="ORF">TPAB3V08_LOCUS1077</name>
</gene>
<dbReference type="Gene3D" id="3.40.50.720">
    <property type="entry name" value="NAD(P)-binding Rossmann-like Domain"/>
    <property type="match status" value="1"/>
</dbReference>
<evidence type="ECO:0000313" key="3">
    <source>
        <dbReference type="Proteomes" id="UP001153148"/>
    </source>
</evidence>
<dbReference type="Pfam" id="PF02737">
    <property type="entry name" value="3HCDH_N"/>
    <property type="match status" value="1"/>
</dbReference>
<comment type="caution">
    <text evidence="2">The sequence shown here is derived from an EMBL/GenBank/DDBJ whole genome shotgun (WGS) entry which is preliminary data.</text>
</comment>
<feature type="domain" description="3-hydroxyacyl-CoA dehydrogenase NAD binding" evidence="1">
    <location>
        <begin position="77"/>
        <end position="215"/>
    </location>
</feature>
<accession>A0ABN7NMA8</accession>
<proteinExistence type="predicted"/>
<dbReference type="PANTHER" id="PTHR48075">
    <property type="entry name" value="3-HYDROXYACYL-COA DEHYDROGENASE FAMILY PROTEIN"/>
    <property type="match status" value="1"/>
</dbReference>
<dbReference type="InterPro" id="IPR036291">
    <property type="entry name" value="NAD(P)-bd_dom_sf"/>
</dbReference>
<dbReference type="SUPFAM" id="SSF51735">
    <property type="entry name" value="NAD(P)-binding Rossmann-fold domains"/>
    <property type="match status" value="1"/>
</dbReference>
<dbReference type="EMBL" id="CAJPIN010000931">
    <property type="protein sequence ID" value="CAG2054038.1"/>
    <property type="molecule type" value="Genomic_DNA"/>
</dbReference>
<evidence type="ECO:0000313" key="2">
    <source>
        <dbReference type="EMBL" id="CAG2054038.1"/>
    </source>
</evidence>
<organism evidence="2 3">
    <name type="scientific">Timema podura</name>
    <name type="common">Walking stick</name>
    <dbReference type="NCBI Taxonomy" id="61482"/>
    <lineage>
        <taxon>Eukaryota</taxon>
        <taxon>Metazoa</taxon>
        <taxon>Ecdysozoa</taxon>
        <taxon>Arthropoda</taxon>
        <taxon>Hexapoda</taxon>
        <taxon>Insecta</taxon>
        <taxon>Pterygota</taxon>
        <taxon>Neoptera</taxon>
        <taxon>Polyneoptera</taxon>
        <taxon>Phasmatodea</taxon>
        <taxon>Timematodea</taxon>
        <taxon>Timematoidea</taxon>
        <taxon>Timematidae</taxon>
        <taxon>Timema</taxon>
    </lineage>
</organism>
<name>A0ABN7NMA8_TIMPD</name>
<protein>
    <recommendedName>
        <fullName evidence="1">3-hydroxyacyl-CoA dehydrogenase NAD binding domain-containing protein</fullName>
    </recommendedName>
</protein>
<reference evidence="2" key="1">
    <citation type="submission" date="2021-03" db="EMBL/GenBank/DDBJ databases">
        <authorList>
            <person name="Tran Van P."/>
        </authorList>
    </citation>
    <scope>NUCLEOTIDE SEQUENCE</scope>
</reference>
<sequence length="222" mass="24956">MRRLVLLAVYATRSMILNRHSLHHCQMFCSSGLIGRSWAMLFASVGYQDNIYDIEEIQIIAICFFVPSSDWSYLGHVVCHGLIGRSWAMLFASVGYQVHIYDIEETQITSALQDVDKQLKTLEKDNLLRGTLPASQQIALIKGSTSLAECAKGAKLVQECVPEILELKRKVFDDLDKVVDGNTILSSSTSTFMPSLFSENLKHRKQIVVSHPVSQITLHWSL</sequence>
<evidence type="ECO:0000259" key="1">
    <source>
        <dbReference type="Pfam" id="PF02737"/>
    </source>
</evidence>
<dbReference type="PANTHER" id="PTHR48075:SF1">
    <property type="entry name" value="LAMBDA-CRYSTALLIN HOMOLOG"/>
    <property type="match status" value="1"/>
</dbReference>